<gene>
    <name evidence="1" type="ORF">AQI88_06270</name>
</gene>
<proteinExistence type="predicted"/>
<organism evidence="1 2">
    <name type="scientific">Streptomyces cellostaticus</name>
    <dbReference type="NCBI Taxonomy" id="67285"/>
    <lineage>
        <taxon>Bacteria</taxon>
        <taxon>Bacillati</taxon>
        <taxon>Actinomycetota</taxon>
        <taxon>Actinomycetes</taxon>
        <taxon>Kitasatosporales</taxon>
        <taxon>Streptomycetaceae</taxon>
        <taxon>Streptomyces</taxon>
    </lineage>
</organism>
<protein>
    <submittedName>
        <fullName evidence="1">Uncharacterized protein</fullName>
    </submittedName>
</protein>
<dbReference type="RefSeq" id="WP_066993121.1">
    <property type="nucleotide sequence ID" value="NZ_BNDU01000006.1"/>
</dbReference>
<dbReference type="AlphaFoldDB" id="A0A124HDH0"/>
<comment type="caution">
    <text evidence="1">The sequence shown here is derived from an EMBL/GenBank/DDBJ whole genome shotgun (WGS) entry which is preliminary data.</text>
</comment>
<dbReference type="EMBL" id="LMWL01000009">
    <property type="protein sequence ID" value="KUM97537.1"/>
    <property type="molecule type" value="Genomic_DNA"/>
</dbReference>
<reference evidence="1 2" key="1">
    <citation type="submission" date="2015-10" db="EMBL/GenBank/DDBJ databases">
        <title>Draft genome sequence of Streptomyces cellostaticus DSM 40189, type strain for the species Streptomyces cellostaticus.</title>
        <authorList>
            <person name="Ruckert C."/>
            <person name="Winkler A."/>
            <person name="Kalinowski J."/>
            <person name="Kampfer P."/>
            <person name="Glaeser S."/>
        </authorList>
    </citation>
    <scope>NUCLEOTIDE SEQUENCE [LARGE SCALE GENOMIC DNA]</scope>
    <source>
        <strain evidence="1 2">DSM 40189</strain>
    </source>
</reference>
<accession>A0A124HDH0</accession>
<keyword evidence="2" id="KW-1185">Reference proteome</keyword>
<sequence>MLWRISLSWSDRHDLSVHPFQGLALPVRREAAVETLEDPIHPVQHAMDLVNGGEHVVRDPHLRLGVARTVLAPRVIQS</sequence>
<dbReference type="Proteomes" id="UP000054241">
    <property type="component" value="Unassembled WGS sequence"/>
</dbReference>
<name>A0A124HDH0_9ACTN</name>
<evidence type="ECO:0000313" key="1">
    <source>
        <dbReference type="EMBL" id="KUM97537.1"/>
    </source>
</evidence>
<evidence type="ECO:0000313" key="2">
    <source>
        <dbReference type="Proteomes" id="UP000054241"/>
    </source>
</evidence>